<feature type="compositionally biased region" description="Gly residues" evidence="1">
    <location>
        <begin position="126"/>
        <end position="135"/>
    </location>
</feature>
<feature type="compositionally biased region" description="Polar residues" evidence="1">
    <location>
        <begin position="156"/>
        <end position="165"/>
    </location>
</feature>
<name>A0ABQ7GRS2_DUNSA</name>
<feature type="region of interest" description="Disordered" evidence="1">
    <location>
        <begin position="1"/>
        <end position="37"/>
    </location>
</feature>
<comment type="caution">
    <text evidence="2">The sequence shown here is derived from an EMBL/GenBank/DDBJ whole genome shotgun (WGS) entry which is preliminary data.</text>
</comment>
<evidence type="ECO:0008006" key="4">
    <source>
        <dbReference type="Google" id="ProtNLM"/>
    </source>
</evidence>
<protein>
    <recommendedName>
        <fullName evidence="4">Encoded protein</fullName>
    </recommendedName>
</protein>
<keyword evidence="3" id="KW-1185">Reference proteome</keyword>
<evidence type="ECO:0000313" key="2">
    <source>
        <dbReference type="EMBL" id="KAF5837312.1"/>
    </source>
</evidence>
<organism evidence="2 3">
    <name type="scientific">Dunaliella salina</name>
    <name type="common">Green alga</name>
    <name type="synonym">Protococcus salinus</name>
    <dbReference type="NCBI Taxonomy" id="3046"/>
    <lineage>
        <taxon>Eukaryota</taxon>
        <taxon>Viridiplantae</taxon>
        <taxon>Chlorophyta</taxon>
        <taxon>core chlorophytes</taxon>
        <taxon>Chlorophyceae</taxon>
        <taxon>CS clade</taxon>
        <taxon>Chlamydomonadales</taxon>
        <taxon>Dunaliellaceae</taxon>
        <taxon>Dunaliella</taxon>
    </lineage>
</organism>
<feature type="non-terminal residue" evidence="2">
    <location>
        <position position="165"/>
    </location>
</feature>
<evidence type="ECO:0000313" key="3">
    <source>
        <dbReference type="Proteomes" id="UP000815325"/>
    </source>
</evidence>
<feature type="region of interest" description="Disordered" evidence="1">
    <location>
        <begin position="54"/>
        <end position="165"/>
    </location>
</feature>
<dbReference type="EMBL" id="MU069621">
    <property type="protein sequence ID" value="KAF5837312.1"/>
    <property type="molecule type" value="Genomic_DNA"/>
</dbReference>
<gene>
    <name evidence="2" type="ORF">DUNSADRAFT_4575</name>
</gene>
<accession>A0ABQ7GRS2</accession>
<reference evidence="2" key="1">
    <citation type="submission" date="2017-08" db="EMBL/GenBank/DDBJ databases">
        <authorList>
            <person name="Polle J.E."/>
            <person name="Barry K."/>
            <person name="Cushman J."/>
            <person name="Schmutz J."/>
            <person name="Tran D."/>
            <person name="Hathwaick L.T."/>
            <person name="Yim W.C."/>
            <person name="Jenkins J."/>
            <person name="Mckie-Krisberg Z.M."/>
            <person name="Prochnik S."/>
            <person name="Lindquist E."/>
            <person name="Dockter R.B."/>
            <person name="Adam C."/>
            <person name="Molina H."/>
            <person name="Bunkerborg J."/>
            <person name="Jin E."/>
            <person name="Buchheim M."/>
            <person name="Magnuson J."/>
        </authorList>
    </citation>
    <scope>NUCLEOTIDE SEQUENCE</scope>
    <source>
        <strain evidence="2">CCAP 19/18</strain>
    </source>
</reference>
<dbReference type="Proteomes" id="UP000815325">
    <property type="component" value="Unassembled WGS sequence"/>
</dbReference>
<evidence type="ECO:0000256" key="1">
    <source>
        <dbReference type="SAM" id="MobiDB-lite"/>
    </source>
</evidence>
<proteinExistence type="predicted"/>
<sequence>MAESLARNLQRLEEAYARSPQPADTSNDSANGDALNDPLRLEEAFALSLQPGALTHDCADNGTLSDPGRLLGSGNYSGRNGRGKGANDGMLSDHSRLPGSRRLGEGSSKAAGKHQSRGEAEFNTRRGGGVGGGLGMDTDVGSGRGADSAPVDSGLPRSSSRGGVG</sequence>